<sequence>MRMDFYRLLKLFGKLKSPKARLLGLYVMHTARRRYIGIYLDPVLSCNFRCKMCYFSDEEKRKEMHGILSEQDMETIAKALFHRALKLQIGCGAEPSLYKNLTGIVRLGKQYNVPYISLTTNGNLLTKEQLFSMAEAGLDEITLSTHGIRKETYEHLMTNGKYDLFLQLLDNLKEVKKQYPDFRIRINYTMNEDNTEELKDFWKVFGDIPLNILQLRPVQEIGNSEYQNFSLQKISELLDSVVNPLVEECKRKGIICMAPEHKNLQILEQETPDKDKTFEELTYCYVSARSCWNEDFDYHTETFESYCRRKRMGKYILQKLFSRTENKLDKPKHVTRKMNYSVK</sequence>
<dbReference type="InterPro" id="IPR050377">
    <property type="entry name" value="Radical_SAM_PqqE_MftC-like"/>
</dbReference>
<dbReference type="AlphaFoldDB" id="A0A7J4XG78"/>
<feature type="domain" description="Radical SAM core" evidence="6">
    <location>
        <begin position="30"/>
        <end position="255"/>
    </location>
</feature>
<keyword evidence="5" id="KW-0411">Iron-sulfur</keyword>
<dbReference type="PANTHER" id="PTHR11228">
    <property type="entry name" value="RADICAL SAM DOMAIN PROTEIN"/>
    <property type="match status" value="1"/>
</dbReference>
<keyword evidence="3" id="KW-0479">Metal-binding</keyword>
<dbReference type="Pfam" id="PF04055">
    <property type="entry name" value="Radical_SAM"/>
    <property type="match status" value="1"/>
</dbReference>
<organism evidence="7 8">
    <name type="scientific">Bacteroides salyersiae</name>
    <dbReference type="NCBI Taxonomy" id="291644"/>
    <lineage>
        <taxon>Bacteria</taxon>
        <taxon>Pseudomonadati</taxon>
        <taxon>Bacteroidota</taxon>
        <taxon>Bacteroidia</taxon>
        <taxon>Bacteroidales</taxon>
        <taxon>Bacteroidaceae</taxon>
        <taxon>Bacteroides</taxon>
    </lineage>
</organism>
<evidence type="ECO:0000256" key="5">
    <source>
        <dbReference type="ARBA" id="ARBA00023014"/>
    </source>
</evidence>
<dbReference type="InterPro" id="IPR007197">
    <property type="entry name" value="rSAM"/>
</dbReference>
<dbReference type="SUPFAM" id="SSF102114">
    <property type="entry name" value="Radical SAM enzymes"/>
    <property type="match status" value="1"/>
</dbReference>
<evidence type="ECO:0000256" key="3">
    <source>
        <dbReference type="ARBA" id="ARBA00022723"/>
    </source>
</evidence>
<dbReference type="PANTHER" id="PTHR11228:SF7">
    <property type="entry name" value="PQQA PEPTIDE CYCLASE"/>
    <property type="match status" value="1"/>
</dbReference>
<evidence type="ECO:0000256" key="4">
    <source>
        <dbReference type="ARBA" id="ARBA00023004"/>
    </source>
</evidence>
<proteinExistence type="predicted"/>
<keyword evidence="4" id="KW-0408">Iron</keyword>
<evidence type="ECO:0000259" key="6">
    <source>
        <dbReference type="PROSITE" id="PS51918"/>
    </source>
</evidence>
<dbReference type="PROSITE" id="PS51918">
    <property type="entry name" value="RADICAL_SAM"/>
    <property type="match status" value="1"/>
</dbReference>
<evidence type="ECO:0000313" key="8">
    <source>
        <dbReference type="Proteomes" id="UP000422221"/>
    </source>
</evidence>
<dbReference type="SFLD" id="SFLDS00029">
    <property type="entry name" value="Radical_SAM"/>
    <property type="match status" value="1"/>
</dbReference>
<evidence type="ECO:0000313" key="7">
    <source>
        <dbReference type="EMBL" id="KAA3761925.1"/>
    </source>
</evidence>
<dbReference type="EMBL" id="VWMK01000016">
    <property type="protein sequence ID" value="KAA3761925.1"/>
    <property type="molecule type" value="Genomic_DNA"/>
</dbReference>
<protein>
    <submittedName>
        <fullName evidence="7">Radical SAM protein</fullName>
    </submittedName>
</protein>
<dbReference type="CDD" id="cd01335">
    <property type="entry name" value="Radical_SAM"/>
    <property type="match status" value="1"/>
</dbReference>
<dbReference type="SFLD" id="SFLDG01067">
    <property type="entry name" value="SPASM/twitch_domain_containing"/>
    <property type="match status" value="1"/>
</dbReference>
<comment type="caution">
    <text evidence="7">The sequence shown here is derived from an EMBL/GenBank/DDBJ whole genome shotgun (WGS) entry which is preliminary data.</text>
</comment>
<name>A0A7J4XG78_9BACE</name>
<accession>A0A7J4XG78</accession>
<gene>
    <name evidence="7" type="ORF">F3F73_15470</name>
</gene>
<evidence type="ECO:0000256" key="1">
    <source>
        <dbReference type="ARBA" id="ARBA00001966"/>
    </source>
</evidence>
<dbReference type="GO" id="GO:0003824">
    <property type="term" value="F:catalytic activity"/>
    <property type="evidence" value="ECO:0007669"/>
    <property type="project" value="InterPro"/>
</dbReference>
<dbReference type="GO" id="GO:0051536">
    <property type="term" value="F:iron-sulfur cluster binding"/>
    <property type="evidence" value="ECO:0007669"/>
    <property type="project" value="UniProtKB-KW"/>
</dbReference>
<dbReference type="Gene3D" id="3.20.20.70">
    <property type="entry name" value="Aldolase class I"/>
    <property type="match status" value="1"/>
</dbReference>
<reference evidence="7 8" key="1">
    <citation type="journal article" date="2019" name="Nat. Med.">
        <title>A library of human gut bacterial isolates paired with longitudinal multiomics data enables mechanistic microbiome research.</title>
        <authorList>
            <person name="Poyet M."/>
            <person name="Groussin M."/>
            <person name="Gibbons S.M."/>
            <person name="Avila-Pacheco J."/>
            <person name="Jiang X."/>
            <person name="Kearney S.M."/>
            <person name="Perrotta A.R."/>
            <person name="Berdy B."/>
            <person name="Zhao S."/>
            <person name="Lieberman T.D."/>
            <person name="Swanson P.K."/>
            <person name="Smith M."/>
            <person name="Roesemann S."/>
            <person name="Alexander J.E."/>
            <person name="Rich S.A."/>
            <person name="Livny J."/>
            <person name="Vlamakis H."/>
            <person name="Clish C."/>
            <person name="Bullock K."/>
            <person name="Deik A."/>
            <person name="Scott J."/>
            <person name="Pierce K.A."/>
            <person name="Xavier R.J."/>
            <person name="Alm E.J."/>
        </authorList>
    </citation>
    <scope>NUCLEOTIDE SEQUENCE [LARGE SCALE GENOMIC DNA]</scope>
    <source>
        <strain evidence="7 8">BIOML-A10</strain>
    </source>
</reference>
<dbReference type="Proteomes" id="UP000422221">
    <property type="component" value="Unassembled WGS sequence"/>
</dbReference>
<comment type="cofactor">
    <cofactor evidence="1">
        <name>[4Fe-4S] cluster</name>
        <dbReference type="ChEBI" id="CHEBI:49883"/>
    </cofactor>
</comment>
<evidence type="ECO:0000256" key="2">
    <source>
        <dbReference type="ARBA" id="ARBA00022691"/>
    </source>
</evidence>
<dbReference type="GO" id="GO:0046872">
    <property type="term" value="F:metal ion binding"/>
    <property type="evidence" value="ECO:0007669"/>
    <property type="project" value="UniProtKB-KW"/>
</dbReference>
<dbReference type="InterPro" id="IPR013785">
    <property type="entry name" value="Aldolase_TIM"/>
</dbReference>
<dbReference type="InterPro" id="IPR058240">
    <property type="entry name" value="rSAM_sf"/>
</dbReference>
<keyword evidence="2" id="KW-0949">S-adenosyl-L-methionine</keyword>